<proteinExistence type="predicted"/>
<keyword evidence="5" id="KW-1185">Reference proteome</keyword>
<evidence type="ECO:0000256" key="1">
    <source>
        <dbReference type="ARBA" id="ARBA00022630"/>
    </source>
</evidence>
<dbReference type="PANTHER" id="PTHR43425:SF2">
    <property type="entry name" value="OXYGEN-INSENSITIVE NADPH NITROREDUCTASE"/>
    <property type="match status" value="1"/>
</dbReference>
<reference evidence="4 5" key="1">
    <citation type="submission" date="2016-10" db="EMBL/GenBank/DDBJ databases">
        <authorList>
            <person name="de Groot N.N."/>
        </authorList>
    </citation>
    <scope>NUCLEOTIDE SEQUENCE [LARGE SCALE GENOMIC DNA]</scope>
    <source>
        <strain evidence="4 5">ATCC BAA-466</strain>
    </source>
</reference>
<evidence type="ECO:0000256" key="2">
    <source>
        <dbReference type="ARBA" id="ARBA00022643"/>
    </source>
</evidence>
<sequence>MGIGYGYPDDQPQLKLRIPIEFKLSENHYRSNRDYLQMLVEYDQEMTHYYDTREANQRVDSFTNQEKPKIIAGKKRAQLMQVVSKQGFDVMFEEDMDY</sequence>
<dbReference type="STRING" id="120956.SAMN05421791_10469"/>
<evidence type="ECO:0000313" key="4">
    <source>
        <dbReference type="EMBL" id="SDG23878.1"/>
    </source>
</evidence>
<dbReference type="InterPro" id="IPR000415">
    <property type="entry name" value="Nitroreductase-like"/>
</dbReference>
<dbReference type="AlphaFoldDB" id="A0A1G7SLM2"/>
<name>A0A1G7SLM2_9LACT</name>
<gene>
    <name evidence="4" type="ORF">SAMN05421791_10469</name>
</gene>
<dbReference type="Gene3D" id="3.40.109.10">
    <property type="entry name" value="NADH Oxidase"/>
    <property type="match status" value="1"/>
</dbReference>
<keyword evidence="2" id="KW-0288">FMN</keyword>
<evidence type="ECO:0000256" key="3">
    <source>
        <dbReference type="ARBA" id="ARBA00023002"/>
    </source>
</evidence>
<organism evidence="4 5">
    <name type="scientific">Facklamia miroungae</name>
    <dbReference type="NCBI Taxonomy" id="120956"/>
    <lineage>
        <taxon>Bacteria</taxon>
        <taxon>Bacillati</taxon>
        <taxon>Bacillota</taxon>
        <taxon>Bacilli</taxon>
        <taxon>Lactobacillales</taxon>
        <taxon>Aerococcaceae</taxon>
        <taxon>Facklamia</taxon>
    </lineage>
</organism>
<keyword evidence="3" id="KW-0560">Oxidoreductase</keyword>
<dbReference type="EMBL" id="FNCK01000004">
    <property type="protein sequence ID" value="SDG23878.1"/>
    <property type="molecule type" value="Genomic_DNA"/>
</dbReference>
<dbReference type="RefSeq" id="WP_245694819.1">
    <property type="nucleotide sequence ID" value="NZ_FNCK01000004.1"/>
</dbReference>
<dbReference type="Proteomes" id="UP000199708">
    <property type="component" value="Unassembled WGS sequence"/>
</dbReference>
<protein>
    <submittedName>
        <fullName evidence="4">Uncharacterized protein</fullName>
    </submittedName>
</protein>
<accession>A0A1G7SLM2</accession>
<dbReference type="InterPro" id="IPR016446">
    <property type="entry name" value="Flavin_OxRdtase_Frp"/>
</dbReference>
<dbReference type="GO" id="GO:0016491">
    <property type="term" value="F:oxidoreductase activity"/>
    <property type="evidence" value="ECO:0007669"/>
    <property type="project" value="UniProtKB-KW"/>
</dbReference>
<dbReference type="SUPFAM" id="SSF55469">
    <property type="entry name" value="FMN-dependent nitroreductase-like"/>
    <property type="match status" value="1"/>
</dbReference>
<dbReference type="PANTHER" id="PTHR43425">
    <property type="entry name" value="OXYGEN-INSENSITIVE NADPH NITROREDUCTASE"/>
    <property type="match status" value="1"/>
</dbReference>
<keyword evidence="1" id="KW-0285">Flavoprotein</keyword>
<evidence type="ECO:0000313" key="5">
    <source>
        <dbReference type="Proteomes" id="UP000199708"/>
    </source>
</evidence>